<name>A0ABQ9G936_9NEOP</name>
<gene>
    <name evidence="2" type="ORF">PR048_030471</name>
</gene>
<feature type="region of interest" description="Disordered" evidence="1">
    <location>
        <begin position="869"/>
        <end position="951"/>
    </location>
</feature>
<feature type="region of interest" description="Disordered" evidence="1">
    <location>
        <begin position="746"/>
        <end position="787"/>
    </location>
</feature>
<evidence type="ECO:0000313" key="2">
    <source>
        <dbReference type="EMBL" id="KAJ8868930.1"/>
    </source>
</evidence>
<accession>A0ABQ9G936</accession>
<feature type="compositionally biased region" description="Acidic residues" evidence="1">
    <location>
        <begin position="342"/>
        <end position="363"/>
    </location>
</feature>
<protein>
    <submittedName>
        <fullName evidence="2">Uncharacterized protein</fullName>
    </submittedName>
</protein>
<evidence type="ECO:0000313" key="3">
    <source>
        <dbReference type="Proteomes" id="UP001159363"/>
    </source>
</evidence>
<feature type="region of interest" description="Disordered" evidence="1">
    <location>
        <begin position="278"/>
        <end position="300"/>
    </location>
</feature>
<sequence>MRHVVLVRPLASHQGEPGSFPGGVAPGFSHVGIMPDAAPDRWVFLGISRFPLPYIPTMLHAHLALPSSAFKTSILRAAQISSLTHSFITLATNTMPRLCEIILKRFYRPTCTFDMPHLSEKLMIPDAILEDVFEKRFWFERVELLFRAAPTRGEDDSDLGSTTSIGWRADEATQVDLTIRRVNNRERYTDVIVKSWTPVPPPKPCKVEKKKLIFEREKEYHEPYMERVFEAEERPKRAIRKDFKFLFEKPTYYDEPYVEELWDIIPTSTGEATELADKTVDTKTEAPETEPSVGVPDENNIGIQTDIALGVKLTAESITSVDETSATVNEHGNEEIITTIPQEEEEQKEDEQEEKEDVREETENEKVVNEMIKETFVDPIIETVGVKSEETEEQDQSVKMAAPVGHTILLFTEPRIYYEPYMRRLVAEDVRLQMFTWDNNTMPDVPEELSLPMWDHYLMIKQDAIPQQFDENWEWLVKNNESLFLGKDYEIALSQYFMDPSGDFGFLSGPVPEIRSLSSAIAQRCPEIVDLLHKLGPEKSRQWLSFLEKELSSDDVSDVDVEGLLTEVFPDVKERTVAMHLPEQSANGKTLILQFGDMKVVMTCKENASSNSFPVTTNLTFHFSNFTQNSSIRHKIITDIQKAGLCTVTVLRCKEMFILSVGTDCIVNKGLYLDPREIPRKIVSYQLKKNEEVHEESEKLLRQGDTPLIITVPDASEDGLKQSLGEESVQMTSDDGTSVDAGLCGGQAETAPMNGVGQPDGRRSAGLPNETVQESKTGESRTKGANIQTQTMTVLSENEMEVIYCGAGQLDPRFPPRASGAGSRAPERVLCSSDVKETSERHSQDSRPRQDCENVCSRELQQVLSLLKRMQRETRSSESRSNSSRQSGRGKTASRRDDSCVRVEVLSRSPSNKKISPDDASVTPADQCSSQSADDSTSSQTSEHNTPTSNK</sequence>
<organism evidence="2 3">
    <name type="scientific">Dryococelus australis</name>
    <dbReference type="NCBI Taxonomy" id="614101"/>
    <lineage>
        <taxon>Eukaryota</taxon>
        <taxon>Metazoa</taxon>
        <taxon>Ecdysozoa</taxon>
        <taxon>Arthropoda</taxon>
        <taxon>Hexapoda</taxon>
        <taxon>Insecta</taxon>
        <taxon>Pterygota</taxon>
        <taxon>Neoptera</taxon>
        <taxon>Polyneoptera</taxon>
        <taxon>Phasmatodea</taxon>
        <taxon>Verophasmatodea</taxon>
        <taxon>Anareolatae</taxon>
        <taxon>Phasmatidae</taxon>
        <taxon>Eurycanthinae</taxon>
        <taxon>Dryococelus</taxon>
    </lineage>
</organism>
<keyword evidence="3" id="KW-1185">Reference proteome</keyword>
<reference evidence="2 3" key="1">
    <citation type="submission" date="2023-02" db="EMBL/GenBank/DDBJ databases">
        <title>LHISI_Scaffold_Assembly.</title>
        <authorList>
            <person name="Stuart O.P."/>
            <person name="Cleave R."/>
            <person name="Magrath M.J.L."/>
            <person name="Mikheyev A.S."/>
        </authorList>
    </citation>
    <scope>NUCLEOTIDE SEQUENCE [LARGE SCALE GENOMIC DNA]</scope>
    <source>
        <strain evidence="2">Daus_M_001</strain>
        <tissue evidence="2">Leg muscle</tissue>
    </source>
</reference>
<evidence type="ECO:0000256" key="1">
    <source>
        <dbReference type="SAM" id="MobiDB-lite"/>
    </source>
</evidence>
<feature type="compositionally biased region" description="Low complexity" evidence="1">
    <location>
        <begin position="925"/>
        <end position="942"/>
    </location>
</feature>
<comment type="caution">
    <text evidence="2">The sequence shown here is derived from an EMBL/GenBank/DDBJ whole genome shotgun (WGS) entry which is preliminary data.</text>
</comment>
<dbReference type="EMBL" id="JARBHB010000014">
    <property type="protein sequence ID" value="KAJ8868930.1"/>
    <property type="molecule type" value="Genomic_DNA"/>
</dbReference>
<feature type="region of interest" description="Disordered" evidence="1">
    <location>
        <begin position="340"/>
        <end position="365"/>
    </location>
</feature>
<proteinExistence type="predicted"/>
<feature type="compositionally biased region" description="Low complexity" evidence="1">
    <location>
        <begin position="879"/>
        <end position="890"/>
    </location>
</feature>
<dbReference type="Proteomes" id="UP001159363">
    <property type="component" value="Chromosome 13"/>
</dbReference>
<feature type="region of interest" description="Disordered" evidence="1">
    <location>
        <begin position="810"/>
        <end position="853"/>
    </location>
</feature>
<feature type="compositionally biased region" description="Basic and acidic residues" evidence="1">
    <location>
        <begin position="834"/>
        <end position="852"/>
    </location>
</feature>